<feature type="domain" description="HIT" evidence="15">
    <location>
        <begin position="313"/>
        <end position="404"/>
    </location>
</feature>
<dbReference type="SUPFAM" id="SSF54197">
    <property type="entry name" value="HIT-like"/>
    <property type="match status" value="1"/>
</dbReference>
<comment type="similarity">
    <text evidence="9">In the N-terminal section; belongs to the UPF0012 family.</text>
</comment>
<evidence type="ECO:0000259" key="14">
    <source>
        <dbReference type="Pfam" id="PF00795"/>
    </source>
</evidence>
<accession>A0A9N9TFY7</accession>
<evidence type="ECO:0000256" key="3">
    <source>
        <dbReference type="ARBA" id="ARBA00012377"/>
    </source>
</evidence>
<comment type="function">
    <text evidence="8">Cleaves A-5'-PPP-5'A to yield AMP and ADP.</text>
</comment>
<dbReference type="Proteomes" id="UP001153712">
    <property type="component" value="Chromosome 1"/>
</dbReference>
<evidence type="ECO:0000256" key="2">
    <source>
        <dbReference type="ARBA" id="ARBA00011881"/>
    </source>
</evidence>
<evidence type="ECO:0000256" key="7">
    <source>
        <dbReference type="ARBA" id="ARBA00047780"/>
    </source>
</evidence>
<feature type="binding site" evidence="12">
    <location>
        <position position="398"/>
    </location>
    <ligand>
        <name>substrate</name>
    </ligand>
</feature>
<dbReference type="Pfam" id="PF00795">
    <property type="entry name" value="CN_hydrolase"/>
    <property type="match status" value="1"/>
</dbReference>
<dbReference type="InterPro" id="IPR011146">
    <property type="entry name" value="HIT-like"/>
</dbReference>
<evidence type="ECO:0000256" key="4">
    <source>
        <dbReference type="ARBA" id="ARBA00022741"/>
    </source>
</evidence>
<dbReference type="InterPro" id="IPR001110">
    <property type="entry name" value="UPF0012_CS"/>
</dbReference>
<feature type="binding site" evidence="12">
    <location>
        <position position="327"/>
    </location>
    <ligand>
        <name>substrate</name>
    </ligand>
</feature>
<dbReference type="PANTHER" id="PTHR23088">
    <property type="entry name" value="NITRILASE-RELATED"/>
    <property type="match status" value="1"/>
</dbReference>
<evidence type="ECO:0000256" key="5">
    <source>
        <dbReference type="ARBA" id="ARBA00022801"/>
    </source>
</evidence>
<dbReference type="FunFam" id="3.60.110.10:FF:000005">
    <property type="entry name" value="nitrilase homolog 1 isoform X1"/>
    <property type="match status" value="1"/>
</dbReference>
<comment type="catalytic activity">
    <reaction evidence="7">
        <text>P(1),P(3)-bis(5'-adenosyl) triphosphate + H2O = AMP + ADP + 2 H(+)</text>
        <dbReference type="Rhea" id="RHEA:13893"/>
        <dbReference type="ChEBI" id="CHEBI:15377"/>
        <dbReference type="ChEBI" id="CHEBI:15378"/>
        <dbReference type="ChEBI" id="CHEBI:58529"/>
        <dbReference type="ChEBI" id="CHEBI:456215"/>
        <dbReference type="ChEBI" id="CHEBI:456216"/>
        <dbReference type="EC" id="3.6.1.29"/>
    </reaction>
</comment>
<protein>
    <recommendedName>
        <fullName evidence="10">Nitrilase and fragile histidine triad fusion protein NitFhit</fullName>
        <ecNumber evidence="3">3.6.1.29</ecNumber>
    </recommendedName>
</protein>
<feature type="domain" description="CN hydrolase" evidence="14">
    <location>
        <begin position="11"/>
        <end position="272"/>
    </location>
</feature>
<evidence type="ECO:0000313" key="16">
    <source>
        <dbReference type="EMBL" id="CAG9854386.1"/>
    </source>
</evidence>
<evidence type="ECO:0000256" key="8">
    <source>
        <dbReference type="ARBA" id="ARBA00057461"/>
    </source>
</evidence>
<dbReference type="GO" id="GO:0000166">
    <property type="term" value="F:nucleotide binding"/>
    <property type="evidence" value="ECO:0007669"/>
    <property type="project" value="UniProtKB-KW"/>
</dbReference>
<evidence type="ECO:0000259" key="15">
    <source>
        <dbReference type="Pfam" id="PF01230"/>
    </source>
</evidence>
<comment type="subunit">
    <text evidence="2">Homotetramer.</text>
</comment>
<comment type="cofactor">
    <cofactor evidence="1">
        <name>Mn(2+)</name>
        <dbReference type="ChEBI" id="CHEBI:29035"/>
    </cofactor>
</comment>
<gene>
    <name evidence="16" type="ORF">PHYEVI_LOCUS849</name>
</gene>
<feature type="active site" description="Tele-AMP-histidine intermediate" evidence="11">
    <location>
        <position position="396"/>
    </location>
</feature>
<evidence type="ECO:0000256" key="6">
    <source>
        <dbReference type="ARBA" id="ARBA00023268"/>
    </source>
</evidence>
<organism evidence="16 17">
    <name type="scientific">Phyllotreta striolata</name>
    <name type="common">Striped flea beetle</name>
    <name type="synonym">Crioceris striolata</name>
    <dbReference type="NCBI Taxonomy" id="444603"/>
    <lineage>
        <taxon>Eukaryota</taxon>
        <taxon>Metazoa</taxon>
        <taxon>Ecdysozoa</taxon>
        <taxon>Arthropoda</taxon>
        <taxon>Hexapoda</taxon>
        <taxon>Insecta</taxon>
        <taxon>Pterygota</taxon>
        <taxon>Neoptera</taxon>
        <taxon>Endopterygota</taxon>
        <taxon>Coleoptera</taxon>
        <taxon>Polyphaga</taxon>
        <taxon>Cucujiformia</taxon>
        <taxon>Chrysomeloidea</taxon>
        <taxon>Chrysomelidae</taxon>
        <taxon>Galerucinae</taxon>
        <taxon>Alticini</taxon>
        <taxon>Phyllotreta</taxon>
    </lineage>
</organism>
<reference evidence="16" key="1">
    <citation type="submission" date="2022-01" db="EMBL/GenBank/DDBJ databases">
        <authorList>
            <person name="King R."/>
        </authorList>
    </citation>
    <scope>NUCLEOTIDE SEQUENCE</scope>
</reference>
<keyword evidence="17" id="KW-1185">Reference proteome</keyword>
<dbReference type="GO" id="GO:0016811">
    <property type="term" value="F:hydrolase activity, acting on carbon-nitrogen (but not peptide) bonds, in linear amides"/>
    <property type="evidence" value="ECO:0007669"/>
    <property type="project" value="InterPro"/>
</dbReference>
<dbReference type="Gene3D" id="3.60.110.10">
    <property type="entry name" value="Carbon-nitrogen hydrolase"/>
    <property type="match status" value="1"/>
</dbReference>
<dbReference type="CDD" id="cd01275">
    <property type="entry name" value="FHIT"/>
    <property type="match status" value="1"/>
</dbReference>
<dbReference type="GO" id="GO:0047710">
    <property type="term" value="F:bis(5'-adenosyl)-triphosphatase activity"/>
    <property type="evidence" value="ECO:0007669"/>
    <property type="project" value="UniProtKB-EC"/>
</dbReference>
<dbReference type="AlphaFoldDB" id="A0A9N9TFY7"/>
<dbReference type="EC" id="3.6.1.29" evidence="3"/>
<feature type="binding site" evidence="12">
    <location>
        <position position="383"/>
    </location>
    <ligand>
        <name>substrate</name>
    </ligand>
</feature>
<dbReference type="Pfam" id="PF01230">
    <property type="entry name" value="HIT"/>
    <property type="match status" value="1"/>
</dbReference>
<keyword evidence="6" id="KW-0511">Multifunctional enzyme</keyword>
<dbReference type="CDD" id="cd07572">
    <property type="entry name" value="nit"/>
    <property type="match status" value="1"/>
</dbReference>
<name>A0A9N9TFY7_PHYSR</name>
<proteinExistence type="inferred from homology"/>
<dbReference type="EMBL" id="OU900094">
    <property type="protein sequence ID" value="CAG9854386.1"/>
    <property type="molecule type" value="Genomic_DNA"/>
</dbReference>
<evidence type="ECO:0000256" key="12">
    <source>
        <dbReference type="PIRSR" id="PIRSR639383-2"/>
    </source>
</evidence>
<dbReference type="PANTHER" id="PTHR23088:SF27">
    <property type="entry name" value="DEAMINATED GLUTATHIONE AMIDASE"/>
    <property type="match status" value="1"/>
</dbReference>
<evidence type="ECO:0000256" key="10">
    <source>
        <dbReference type="ARBA" id="ARBA00069577"/>
    </source>
</evidence>
<dbReference type="InterPro" id="IPR036526">
    <property type="entry name" value="C-N_Hydrolase_sf"/>
</dbReference>
<evidence type="ECO:0000313" key="17">
    <source>
        <dbReference type="Proteomes" id="UP001153712"/>
    </source>
</evidence>
<dbReference type="PROSITE" id="PS01227">
    <property type="entry name" value="UPF0012"/>
    <property type="match status" value="1"/>
</dbReference>
<dbReference type="FunFam" id="3.30.428.10:FF:000011">
    <property type="entry name" value="Fragile histidine triad"/>
    <property type="match status" value="1"/>
</dbReference>
<dbReference type="GO" id="GO:0006139">
    <property type="term" value="P:nucleobase-containing compound metabolic process"/>
    <property type="evidence" value="ECO:0007669"/>
    <property type="project" value="TreeGrafter"/>
</dbReference>
<dbReference type="InterPro" id="IPR036265">
    <property type="entry name" value="HIT-like_sf"/>
</dbReference>
<dbReference type="InterPro" id="IPR045254">
    <property type="entry name" value="Nit1/2_C-N_Hydrolase"/>
</dbReference>
<keyword evidence="4" id="KW-0547">Nucleotide-binding</keyword>
<feature type="binding site" evidence="12">
    <location>
        <begin position="389"/>
        <end position="392"/>
    </location>
    <ligand>
        <name>substrate</name>
    </ligand>
</feature>
<evidence type="ECO:0000256" key="13">
    <source>
        <dbReference type="PIRSR" id="PIRSR639383-3"/>
    </source>
</evidence>
<dbReference type="InterPro" id="IPR039383">
    <property type="entry name" value="FHIT"/>
</dbReference>
<evidence type="ECO:0000256" key="9">
    <source>
        <dbReference type="ARBA" id="ARBA00061127"/>
    </source>
</evidence>
<sequence length="448" mass="50259">MSSNNLLRKCKVAVCQFTATNNKSHNFSVVKRLIERAKNENAQMAFLPEACDYIASNKAEVTQLAEEIDGPLVTEYKAIAKTNRMWLSIGGFHERCNENTVYNSHLLIDDSGTIKSIYRKIHLFDVELPEQRISLKESDTCKAGSELLAPIETPAGMLGQAVCYDLRFPELSLLQTRLGADILTFPSAFTATTGAAHWETLLRARAIENQCYVIAAAQYGQHNNKRTSYGQSLVIDPWGNVRAECPKYTEGIATDESVAVAEIDVDYSDKIRREMPVRRHRRNDIYELNLVPSTVEEIGECNYSFADKVIPSSTVFYRSKHSFAFTNIRCVVPGHVLVAPLRLAPRLQDLTKEEVADLFQTAVRAQKAVEQEYGADSSNLCVQDGESAGRTVPHVHVHILPRKAGDFQNNDDVYMELAKHDRGNNAKPIRLLQEMSDEAGRLKTFFNL</sequence>
<feature type="site" description="Important for induction of apoptosis" evidence="13">
    <location>
        <position position="414"/>
    </location>
</feature>
<dbReference type="Gene3D" id="3.30.428.10">
    <property type="entry name" value="HIT-like"/>
    <property type="match status" value="1"/>
</dbReference>
<dbReference type="InterPro" id="IPR003010">
    <property type="entry name" value="C-N_Hydrolase"/>
</dbReference>
<dbReference type="SUPFAM" id="SSF56317">
    <property type="entry name" value="Carbon-nitrogen hydrolase"/>
    <property type="match status" value="1"/>
</dbReference>
<dbReference type="OrthoDB" id="680339at2759"/>
<keyword evidence="5" id="KW-0378">Hydrolase</keyword>
<evidence type="ECO:0000256" key="1">
    <source>
        <dbReference type="ARBA" id="ARBA00001936"/>
    </source>
</evidence>
<evidence type="ECO:0000256" key="11">
    <source>
        <dbReference type="PIRSR" id="PIRSR639383-1"/>
    </source>
</evidence>